<reference evidence="5 6" key="1">
    <citation type="submission" date="2020-08" db="EMBL/GenBank/DDBJ databases">
        <title>Sequencing the genomes of 1000 actinobacteria strains.</title>
        <authorList>
            <person name="Klenk H.-P."/>
        </authorList>
    </citation>
    <scope>NUCLEOTIDE SEQUENCE [LARGE SCALE GENOMIC DNA]</scope>
    <source>
        <strain evidence="5 6">DSM 44786</strain>
    </source>
</reference>
<keyword evidence="6" id="KW-1185">Reference proteome</keyword>
<evidence type="ECO:0000256" key="1">
    <source>
        <dbReference type="ARBA" id="ARBA00022630"/>
    </source>
</evidence>
<dbReference type="GO" id="GO:0004497">
    <property type="term" value="F:monooxygenase activity"/>
    <property type="evidence" value="ECO:0007669"/>
    <property type="project" value="UniProtKB-KW"/>
</dbReference>
<evidence type="ECO:0000256" key="4">
    <source>
        <dbReference type="ARBA" id="ARBA00023033"/>
    </source>
</evidence>
<dbReference type="Gene3D" id="3.50.50.60">
    <property type="entry name" value="FAD/NAD(P)-binding domain"/>
    <property type="match status" value="1"/>
</dbReference>
<evidence type="ECO:0000256" key="3">
    <source>
        <dbReference type="ARBA" id="ARBA00023002"/>
    </source>
</evidence>
<organism evidence="5 6">
    <name type="scientific">Kitasatospora gansuensis</name>
    <dbReference type="NCBI Taxonomy" id="258050"/>
    <lineage>
        <taxon>Bacteria</taxon>
        <taxon>Bacillati</taxon>
        <taxon>Actinomycetota</taxon>
        <taxon>Actinomycetes</taxon>
        <taxon>Kitasatosporales</taxon>
        <taxon>Streptomycetaceae</taxon>
        <taxon>Kitasatospora</taxon>
    </lineage>
</organism>
<dbReference type="RefSeq" id="WP_184918106.1">
    <property type="nucleotide sequence ID" value="NZ_JACHJR010000001.1"/>
</dbReference>
<keyword evidence="3" id="KW-0560">Oxidoreductase</keyword>
<name>A0A7W7SDG6_9ACTN</name>
<dbReference type="PRINTS" id="PR00420">
    <property type="entry name" value="RNGMNOXGNASE"/>
</dbReference>
<keyword evidence="1" id="KW-0285">Flavoprotein</keyword>
<dbReference type="SUPFAM" id="SSF51905">
    <property type="entry name" value="FAD/NAD(P)-binding domain"/>
    <property type="match status" value="1"/>
</dbReference>
<dbReference type="Proteomes" id="UP000573327">
    <property type="component" value="Unassembled WGS sequence"/>
</dbReference>
<dbReference type="EMBL" id="JACHJR010000001">
    <property type="protein sequence ID" value="MBB4948459.1"/>
    <property type="molecule type" value="Genomic_DNA"/>
</dbReference>
<sequence length="379" mass="41007">MQSAGYPRIAIVGSGLGGLACARVLQAHGMSVSVFERDPEHGARPHRGSVQLRADLGQAALAAARLTGRFRAACRPAGRELRVFDPYTAALLHHDPPPTDPQPAEEWSADRDAVIDRGRLRALLLESLDVRTVSWRHFVVDLTERSGGRWRLHFGDGRREDYDLVVGADGAWSRVRALLCRATPGYTGVMSVEAGYDTVDTRHVDLAWLVGAGTLVARDTDRVLLAQRDGAGSVGLHAVFRAPESWWISCGLAARNQAVLRSRLLEVFDGWDERLLYALRKSDGGLVVRPVYALPGPPAWRHVSGVTLVGEAAHPIQPFDRGADLALRDGADLARAVLAAAAGDDTAVLVYEYEMRSRAASAAEGAARRLRALMTSPVP</sequence>
<evidence type="ECO:0000313" key="6">
    <source>
        <dbReference type="Proteomes" id="UP000573327"/>
    </source>
</evidence>
<gene>
    <name evidence="5" type="ORF">F4556_003994</name>
</gene>
<dbReference type="AlphaFoldDB" id="A0A7W7SDG6"/>
<dbReference type="InterPro" id="IPR036188">
    <property type="entry name" value="FAD/NAD-bd_sf"/>
</dbReference>
<keyword evidence="4" id="KW-0503">Monooxygenase</keyword>
<dbReference type="PANTHER" id="PTHR46972:SF1">
    <property type="entry name" value="FAD DEPENDENT OXIDOREDUCTASE DOMAIN-CONTAINING PROTEIN"/>
    <property type="match status" value="1"/>
</dbReference>
<accession>A0A7W7SDG6</accession>
<evidence type="ECO:0000313" key="5">
    <source>
        <dbReference type="EMBL" id="MBB4948459.1"/>
    </source>
</evidence>
<comment type="caution">
    <text evidence="5">The sequence shown here is derived from an EMBL/GenBank/DDBJ whole genome shotgun (WGS) entry which is preliminary data.</text>
</comment>
<dbReference type="PANTHER" id="PTHR46972">
    <property type="entry name" value="MONOOXYGENASE ASQM-RELATED"/>
    <property type="match status" value="1"/>
</dbReference>
<proteinExistence type="predicted"/>
<dbReference type="Pfam" id="PF13450">
    <property type="entry name" value="NAD_binding_8"/>
    <property type="match status" value="1"/>
</dbReference>
<keyword evidence="2" id="KW-0274">FAD</keyword>
<protein>
    <submittedName>
        <fullName evidence="5">2-polyprenyl-6-methoxyphenol hydroxylase-like FAD-dependent oxidoreductase</fullName>
    </submittedName>
</protein>
<evidence type="ECO:0000256" key="2">
    <source>
        <dbReference type="ARBA" id="ARBA00022827"/>
    </source>
</evidence>